<gene>
    <name evidence="3" type="ORF">MSPICULIGERA_LOCUS15421</name>
</gene>
<feature type="region of interest" description="Disordered" evidence="1">
    <location>
        <begin position="627"/>
        <end position="661"/>
    </location>
</feature>
<dbReference type="Pfam" id="PF23043">
    <property type="entry name" value="SH3-B_UBE2O"/>
    <property type="match status" value="1"/>
</dbReference>
<name>A0AA36G962_9BILA</name>
<dbReference type="InterPro" id="IPR057733">
    <property type="entry name" value="UBE2O-like_SH3-B"/>
</dbReference>
<reference evidence="3" key="1">
    <citation type="submission" date="2023-06" db="EMBL/GenBank/DDBJ databases">
        <authorList>
            <person name="Delattre M."/>
        </authorList>
    </citation>
    <scope>NUCLEOTIDE SEQUENCE</scope>
    <source>
        <strain evidence="3">AF72</strain>
    </source>
</reference>
<organism evidence="3 4">
    <name type="scientific">Mesorhabditis spiculigera</name>
    <dbReference type="NCBI Taxonomy" id="96644"/>
    <lineage>
        <taxon>Eukaryota</taxon>
        <taxon>Metazoa</taxon>
        <taxon>Ecdysozoa</taxon>
        <taxon>Nematoda</taxon>
        <taxon>Chromadorea</taxon>
        <taxon>Rhabditida</taxon>
        <taxon>Rhabditina</taxon>
        <taxon>Rhabditomorpha</taxon>
        <taxon>Rhabditoidea</taxon>
        <taxon>Rhabditidae</taxon>
        <taxon>Mesorhabditinae</taxon>
        <taxon>Mesorhabditis</taxon>
    </lineage>
</organism>
<evidence type="ECO:0000313" key="4">
    <source>
        <dbReference type="Proteomes" id="UP001177023"/>
    </source>
</evidence>
<feature type="region of interest" description="Disordered" evidence="1">
    <location>
        <begin position="417"/>
        <end position="439"/>
    </location>
</feature>
<comment type="caution">
    <text evidence="3">The sequence shown here is derived from an EMBL/GenBank/DDBJ whole genome shotgun (WGS) entry which is preliminary data.</text>
</comment>
<feature type="non-terminal residue" evidence="3">
    <location>
        <position position="1"/>
    </location>
</feature>
<feature type="compositionally biased region" description="Acidic residues" evidence="1">
    <location>
        <begin position="649"/>
        <end position="658"/>
    </location>
</feature>
<accession>A0AA36G962</accession>
<feature type="domain" description="UBE2O-like SH3-B" evidence="2">
    <location>
        <begin position="501"/>
        <end position="558"/>
    </location>
</feature>
<feature type="region of interest" description="Disordered" evidence="1">
    <location>
        <begin position="355"/>
        <end position="374"/>
    </location>
</feature>
<evidence type="ECO:0000313" key="3">
    <source>
        <dbReference type="EMBL" id="CAJ0577143.1"/>
    </source>
</evidence>
<dbReference type="Proteomes" id="UP001177023">
    <property type="component" value="Unassembled WGS sequence"/>
</dbReference>
<proteinExistence type="predicted"/>
<feature type="compositionally biased region" description="Basic residues" evidence="1">
    <location>
        <begin position="421"/>
        <end position="434"/>
    </location>
</feature>
<dbReference type="AlphaFoldDB" id="A0AA36G962"/>
<dbReference type="EMBL" id="CATQJA010002648">
    <property type="protein sequence ID" value="CAJ0577143.1"/>
    <property type="molecule type" value="Genomic_DNA"/>
</dbReference>
<evidence type="ECO:0000256" key="1">
    <source>
        <dbReference type="SAM" id="MobiDB-lite"/>
    </source>
</evidence>
<sequence>MASDEYGGLLNTTALRKLYKVERNVIDPAKVHRINDFSRPRPTSDDLVAVLKNGHARFAYVDKTSHKAYLYGEFYGMMLSAELVQSGNKVRRLVDETYLVERGFTEGETVVRYENEHPLGDPLAICRETKKGQLGKIIACKRRGDVIGLPDRSKVAHNIDLGNVEMVLPMFEIYNRNAPHNYVMYKDWMGDITNMTTEVTLLYNKQAFILLDDCRVNITRRHNVDSPKYCVPGEIIKISVADALSTKKCTWPNGPPPALRSSRRTTGTRLITVRVLKVEPASLNVRWIHSPVSVERPERVIPKENFHLLTRINMSTNYVASADRVMVRLTDADQATTLTNYNRSIDEDYRCKFEPLPTAHKKPSTSTDGPVSKSGRMDVGLEEHATPSAQTAVKLEAIPEHPAEIEEMDTTASTLPETRSRKTRYGARKKRRMAVTRATDPVHKTMRFRPAKQVFGDTFIGEVLITRSLFDVEWMNGTIERDIPGYNLVPMDPDLDQEHHLPEEVVARKESPDETEFGIILSTDQQERCTQVKWFKDVEGTPVETGIETCTLFDIMPHTRLQRLHVGSLGVVLEHQSNELRDKVFQVKQHLQTGKSRVVYLNGEHAELWPSQMEPFFMEEDIMDNANPFFDGEDYDEGTSATRSSGEESSTDGDDTDEERGWRPVEAVVPQEPLFPGAYATDPSLQELLDQYLSSIPEHEAKGLVNFKASPPPFVFMNCTGPFPRILASGAYVNEVVTTPHMYPVTIEHVMERSKFAGFAANFNEPTLLLYLCSYAELQQYPIIGPLRALLRLFDALLAVDPMVEPGTLQNIFKTDTLFTEALPTDL</sequence>
<protein>
    <recommendedName>
        <fullName evidence="2">UBE2O-like SH3-B domain-containing protein</fullName>
    </recommendedName>
</protein>
<evidence type="ECO:0000259" key="2">
    <source>
        <dbReference type="Pfam" id="PF23043"/>
    </source>
</evidence>
<keyword evidence="4" id="KW-1185">Reference proteome</keyword>